<keyword evidence="8" id="KW-0443">Lipid metabolism</keyword>
<keyword evidence="4" id="KW-0444">Lipid biosynthesis</keyword>
<organism evidence="15 16">
    <name type="scientific">Elliptochloris bilobata</name>
    <dbReference type="NCBI Taxonomy" id="381761"/>
    <lineage>
        <taxon>Eukaryota</taxon>
        <taxon>Viridiplantae</taxon>
        <taxon>Chlorophyta</taxon>
        <taxon>core chlorophytes</taxon>
        <taxon>Trebouxiophyceae</taxon>
        <taxon>Trebouxiophyceae incertae sedis</taxon>
        <taxon>Elliptochloris clade</taxon>
        <taxon>Elliptochloris</taxon>
    </lineage>
</organism>
<accession>A0AAW1RZR1</accession>
<dbReference type="Proteomes" id="UP001445335">
    <property type="component" value="Unassembled WGS sequence"/>
</dbReference>
<feature type="transmembrane region" description="Helical" evidence="13">
    <location>
        <begin position="85"/>
        <end position="105"/>
    </location>
</feature>
<protein>
    <recommendedName>
        <fullName evidence="14">Phospholipid/glycerol acyltransferase domain-containing protein</fullName>
    </recommendedName>
</protein>
<dbReference type="GO" id="GO:0008374">
    <property type="term" value="F:O-acyltransferase activity"/>
    <property type="evidence" value="ECO:0007669"/>
    <property type="project" value="InterPro"/>
</dbReference>
<dbReference type="SUPFAM" id="SSF69593">
    <property type="entry name" value="Glycerol-3-phosphate (1)-acyltransferase"/>
    <property type="match status" value="1"/>
</dbReference>
<feature type="domain" description="Phospholipid/glycerol acyltransferase" evidence="14">
    <location>
        <begin position="119"/>
        <end position="239"/>
    </location>
</feature>
<dbReference type="GO" id="GO:0016020">
    <property type="term" value="C:membrane"/>
    <property type="evidence" value="ECO:0007669"/>
    <property type="project" value="UniProtKB-SubCell"/>
</dbReference>
<dbReference type="SMART" id="SM00563">
    <property type="entry name" value="PlsC"/>
    <property type="match status" value="1"/>
</dbReference>
<evidence type="ECO:0000256" key="3">
    <source>
        <dbReference type="ARBA" id="ARBA00008655"/>
    </source>
</evidence>
<evidence type="ECO:0000256" key="13">
    <source>
        <dbReference type="SAM" id="Phobius"/>
    </source>
</evidence>
<dbReference type="InterPro" id="IPR002123">
    <property type="entry name" value="Plipid/glycerol_acylTrfase"/>
</dbReference>
<evidence type="ECO:0000313" key="15">
    <source>
        <dbReference type="EMBL" id="KAK9839254.1"/>
    </source>
</evidence>
<evidence type="ECO:0000256" key="12">
    <source>
        <dbReference type="ARBA" id="ARBA00023315"/>
    </source>
</evidence>
<comment type="pathway">
    <text evidence="2">Lipid metabolism.</text>
</comment>
<comment type="subcellular location">
    <subcellularLocation>
        <location evidence="1">Membrane</location>
    </subcellularLocation>
</comment>
<dbReference type="AlphaFoldDB" id="A0AAW1RZR1"/>
<dbReference type="PANTHER" id="PTHR23063">
    <property type="entry name" value="PHOSPHOLIPID ACYLTRANSFERASE"/>
    <property type="match status" value="1"/>
</dbReference>
<dbReference type="PANTHER" id="PTHR23063:SF59">
    <property type="entry name" value="ACYLTRANSFERASE"/>
    <property type="match status" value="1"/>
</dbReference>
<comment type="caution">
    <text evidence="15">The sequence shown here is derived from an EMBL/GenBank/DDBJ whole genome shotgun (WGS) entry which is preliminary data.</text>
</comment>
<keyword evidence="16" id="KW-1185">Reference proteome</keyword>
<proteinExistence type="inferred from homology"/>
<keyword evidence="7 13" id="KW-1133">Transmembrane helix</keyword>
<evidence type="ECO:0000256" key="7">
    <source>
        <dbReference type="ARBA" id="ARBA00022989"/>
    </source>
</evidence>
<feature type="transmembrane region" description="Helical" evidence="13">
    <location>
        <begin position="51"/>
        <end position="73"/>
    </location>
</feature>
<keyword evidence="12" id="KW-0012">Acyltransferase</keyword>
<evidence type="ECO:0000256" key="10">
    <source>
        <dbReference type="ARBA" id="ARBA00023209"/>
    </source>
</evidence>
<evidence type="ECO:0000256" key="8">
    <source>
        <dbReference type="ARBA" id="ARBA00023098"/>
    </source>
</evidence>
<keyword evidence="10" id="KW-0594">Phospholipid biosynthesis</keyword>
<dbReference type="EMBL" id="JALJOU010000017">
    <property type="protein sequence ID" value="KAK9839254.1"/>
    <property type="molecule type" value="Genomic_DNA"/>
</dbReference>
<dbReference type="GO" id="GO:0008654">
    <property type="term" value="P:phospholipid biosynthetic process"/>
    <property type="evidence" value="ECO:0007669"/>
    <property type="project" value="UniProtKB-KW"/>
</dbReference>
<evidence type="ECO:0000256" key="4">
    <source>
        <dbReference type="ARBA" id="ARBA00022516"/>
    </source>
</evidence>
<gene>
    <name evidence="15" type="ORF">WJX81_004479</name>
</gene>
<dbReference type="CDD" id="cd07991">
    <property type="entry name" value="LPLAT_LPCAT1-like"/>
    <property type="match status" value="1"/>
</dbReference>
<keyword evidence="11" id="KW-1208">Phospholipid metabolism</keyword>
<evidence type="ECO:0000256" key="5">
    <source>
        <dbReference type="ARBA" id="ARBA00022679"/>
    </source>
</evidence>
<comment type="similarity">
    <text evidence="3">Belongs to the 1-acyl-sn-glycerol-3-phosphate acyltransferase family.</text>
</comment>
<evidence type="ECO:0000313" key="16">
    <source>
        <dbReference type="Proteomes" id="UP001445335"/>
    </source>
</evidence>
<evidence type="ECO:0000259" key="14">
    <source>
        <dbReference type="SMART" id="SM00563"/>
    </source>
</evidence>
<keyword evidence="6 13" id="KW-0812">Transmembrane</keyword>
<sequence length="352" mass="38469">MVQVSVETHKDARWQRYDTKHSPFLELQTPFTPGEAVKTAIMVPVAILRCMLALVLLIVLAGLSFIAACGWPLDQPFPPWRRNLVVLGSKFAGAILLAIGCRVRVRGWENVVKGRAAGALGLFNHTSYVDAVVMMWLLTPSGVSKASNADIPLLGTCIKAFQNIYVSRESIDKERSNARAPGGAQSVSQMIAARAKDRRFPMLVMAPEGTTGDGRCILQFRTGAFVPGVPVLPVCLVYGKRCHNPAWTIVNEPWHFLRLVTQFRTRLDIAILPPYTPSAEERADPKLYAANVRALYCRAMGLPLVEQSQEDYLALTRAGVSVSLDGCHVVAPPGVVDADGIANLTSRIKKRA</sequence>
<evidence type="ECO:0000256" key="9">
    <source>
        <dbReference type="ARBA" id="ARBA00023136"/>
    </source>
</evidence>
<name>A0AAW1RZR1_9CHLO</name>
<evidence type="ECO:0000256" key="11">
    <source>
        <dbReference type="ARBA" id="ARBA00023264"/>
    </source>
</evidence>
<evidence type="ECO:0000256" key="2">
    <source>
        <dbReference type="ARBA" id="ARBA00005189"/>
    </source>
</evidence>
<keyword evidence="5" id="KW-0808">Transferase</keyword>
<dbReference type="Pfam" id="PF01553">
    <property type="entry name" value="Acyltransferase"/>
    <property type="match status" value="1"/>
</dbReference>
<reference evidence="15 16" key="1">
    <citation type="journal article" date="2024" name="Nat. Commun.">
        <title>Phylogenomics reveals the evolutionary origins of lichenization in chlorophyte algae.</title>
        <authorList>
            <person name="Puginier C."/>
            <person name="Libourel C."/>
            <person name="Otte J."/>
            <person name="Skaloud P."/>
            <person name="Haon M."/>
            <person name="Grisel S."/>
            <person name="Petersen M."/>
            <person name="Berrin J.G."/>
            <person name="Delaux P.M."/>
            <person name="Dal Grande F."/>
            <person name="Keller J."/>
        </authorList>
    </citation>
    <scope>NUCLEOTIDE SEQUENCE [LARGE SCALE GENOMIC DNA]</scope>
    <source>
        <strain evidence="15 16">SAG 245.80</strain>
    </source>
</reference>
<keyword evidence="9 13" id="KW-0472">Membrane</keyword>
<evidence type="ECO:0000256" key="1">
    <source>
        <dbReference type="ARBA" id="ARBA00004370"/>
    </source>
</evidence>
<dbReference type="InterPro" id="IPR045252">
    <property type="entry name" value="LPCAT1-like"/>
</dbReference>
<evidence type="ECO:0000256" key="6">
    <source>
        <dbReference type="ARBA" id="ARBA00022692"/>
    </source>
</evidence>